<dbReference type="FunFam" id="1.25.40.420:FF:000004">
    <property type="entry name" value="BTB/POZ domain-containing protein 2"/>
    <property type="match status" value="1"/>
</dbReference>
<proteinExistence type="predicted"/>
<dbReference type="PANTHER" id="PTHR45774:SF3">
    <property type="entry name" value="BTB (POZ) DOMAIN-CONTAINING 2B-RELATED"/>
    <property type="match status" value="1"/>
</dbReference>
<dbReference type="STRING" id="1147741.A0A0R3S2I7"/>
<reference evidence="5" key="1">
    <citation type="submission" date="2016-04" db="UniProtKB">
        <authorList>
            <consortium name="WormBaseParasite"/>
        </authorList>
    </citation>
    <scope>IDENTIFICATION</scope>
</reference>
<dbReference type="SMART" id="SM00875">
    <property type="entry name" value="BACK"/>
    <property type="match status" value="1"/>
</dbReference>
<evidence type="ECO:0000313" key="4">
    <source>
        <dbReference type="Proteomes" id="UP000050640"/>
    </source>
</evidence>
<dbReference type="GO" id="GO:0000932">
    <property type="term" value="C:P-body"/>
    <property type="evidence" value="ECO:0007669"/>
    <property type="project" value="TreeGrafter"/>
</dbReference>
<dbReference type="Pfam" id="PF00651">
    <property type="entry name" value="BTB"/>
    <property type="match status" value="1"/>
</dbReference>
<dbReference type="InterPro" id="IPR038648">
    <property type="entry name" value="PHR_sf"/>
</dbReference>
<dbReference type="InterPro" id="IPR011333">
    <property type="entry name" value="SKP1/BTB/POZ_sf"/>
</dbReference>
<dbReference type="CDD" id="cd18487">
    <property type="entry name" value="BACK_BTBD1_like"/>
    <property type="match status" value="1"/>
</dbReference>
<dbReference type="AlphaFoldDB" id="A0A0R3S2I7"/>
<dbReference type="Gene3D" id="1.25.40.420">
    <property type="match status" value="1"/>
</dbReference>
<dbReference type="PROSITE" id="PS50097">
    <property type="entry name" value="BTB"/>
    <property type="match status" value="1"/>
</dbReference>
<dbReference type="Pfam" id="PF08005">
    <property type="entry name" value="PHR"/>
    <property type="match status" value="1"/>
</dbReference>
<name>A0A0R3S2I7_9BILA</name>
<dbReference type="Gene3D" id="3.30.710.10">
    <property type="entry name" value="Potassium Channel Kv1.1, Chain A"/>
    <property type="match status" value="1"/>
</dbReference>
<sequence length="610" mass="68532">MDRGRVRDRLSKTYVYAKQCADDETVASRSLFEVPACRPVSSARVAANGTLIVLRHRRTQRHPLKILRMNQLLRTILLSGYFMSSIVHSGIVRQHHETAANRRTSRGLADMLNGPIADLPLVDMVENDVHFVDDLSESSVEGALLEIENGYPLVADLQQLRLQNHICMSIDDIIDQQPFDSEILNDVADEQPHLLDNPNNRDSVFLERADETIAIITAGARESNAGSYQRPLHNHNVVAVRRHVNDTSRVEDAVTSNGVDRNGDGGMACMGWQASKSTLKERFAFLYCNELLADVWFVVGRDELTQRIPAHKFILITGSAVFDAMFNGGLANNAIVEGTNSVEHSRDINLPDVEPGAFLALLKFLYTDDVSFGPEIVMTTLYTAKKYAVPAMEIACVDFLKRNLGADNAFMLLTQARLFDEPQLASLCLDIIDRNTNEALNAEGFTEIDLDTLCVVLKRNTLRVREAPLFLAVLRWSVEECRRRTLTVNAENQRIVLGKALHMIRFPLMTIDEFGQHAAQTGILTDRELVNLFLYFTVSPKPPIEFLDVPRCCVFGKEVVVSRFQRVEGRWGYSGTPDRIKFTVDRRIYVIGFGLHGAIHGPHEYQVTIQ</sequence>
<dbReference type="SUPFAM" id="SSF54695">
    <property type="entry name" value="POZ domain"/>
    <property type="match status" value="1"/>
</dbReference>
<dbReference type="Proteomes" id="UP000050640">
    <property type="component" value="Unplaced"/>
</dbReference>
<dbReference type="InterPro" id="IPR000210">
    <property type="entry name" value="BTB/POZ_dom"/>
</dbReference>
<dbReference type="WBParaSite" id="EEL_0000892401-mRNA-1">
    <property type="protein sequence ID" value="EEL_0000892401-mRNA-1"/>
    <property type="gene ID" value="EEL_0000892401"/>
</dbReference>
<keyword evidence="2" id="KW-0963">Cytoplasm</keyword>
<feature type="domain" description="BTB" evidence="3">
    <location>
        <begin position="293"/>
        <end position="374"/>
    </location>
</feature>
<protein>
    <submittedName>
        <fullName evidence="5">BTB domain-containing protein</fullName>
    </submittedName>
</protein>
<dbReference type="Pfam" id="PF07707">
    <property type="entry name" value="BACK"/>
    <property type="match status" value="1"/>
</dbReference>
<accession>A0A0R3S2I7</accession>
<dbReference type="GO" id="GO:0022008">
    <property type="term" value="P:neurogenesis"/>
    <property type="evidence" value="ECO:0007669"/>
    <property type="project" value="TreeGrafter"/>
</dbReference>
<evidence type="ECO:0000256" key="2">
    <source>
        <dbReference type="ARBA" id="ARBA00022490"/>
    </source>
</evidence>
<evidence type="ECO:0000313" key="5">
    <source>
        <dbReference type="WBParaSite" id="EEL_0000892401-mRNA-1"/>
    </source>
</evidence>
<dbReference type="GO" id="GO:0005829">
    <property type="term" value="C:cytosol"/>
    <property type="evidence" value="ECO:0007669"/>
    <property type="project" value="TreeGrafter"/>
</dbReference>
<evidence type="ECO:0000259" key="3">
    <source>
        <dbReference type="PROSITE" id="PS50097"/>
    </source>
</evidence>
<comment type="subcellular location">
    <subcellularLocation>
        <location evidence="1">Cytoplasm</location>
    </subcellularLocation>
</comment>
<keyword evidence="4" id="KW-1185">Reference proteome</keyword>
<dbReference type="PANTHER" id="PTHR45774">
    <property type="entry name" value="BTB/POZ DOMAIN-CONTAINING"/>
    <property type="match status" value="1"/>
</dbReference>
<dbReference type="SMART" id="SM00225">
    <property type="entry name" value="BTB"/>
    <property type="match status" value="1"/>
</dbReference>
<dbReference type="InterPro" id="IPR011705">
    <property type="entry name" value="BACK"/>
</dbReference>
<dbReference type="Gene3D" id="2.60.120.820">
    <property type="entry name" value="PHR domain"/>
    <property type="match status" value="1"/>
</dbReference>
<organism evidence="4 5">
    <name type="scientific">Elaeophora elaphi</name>
    <dbReference type="NCBI Taxonomy" id="1147741"/>
    <lineage>
        <taxon>Eukaryota</taxon>
        <taxon>Metazoa</taxon>
        <taxon>Ecdysozoa</taxon>
        <taxon>Nematoda</taxon>
        <taxon>Chromadorea</taxon>
        <taxon>Rhabditida</taxon>
        <taxon>Spirurina</taxon>
        <taxon>Spiruromorpha</taxon>
        <taxon>Filarioidea</taxon>
        <taxon>Onchocercidae</taxon>
        <taxon>Elaeophora</taxon>
    </lineage>
</organism>
<dbReference type="InterPro" id="IPR012983">
    <property type="entry name" value="PHR"/>
</dbReference>
<evidence type="ECO:0000256" key="1">
    <source>
        <dbReference type="ARBA" id="ARBA00004496"/>
    </source>
</evidence>